<evidence type="ECO:0000313" key="3">
    <source>
        <dbReference type="Proteomes" id="UP000628854"/>
    </source>
</evidence>
<evidence type="ECO:0000256" key="1">
    <source>
        <dbReference type="SAM" id="Phobius"/>
    </source>
</evidence>
<feature type="transmembrane region" description="Helical" evidence="1">
    <location>
        <begin position="38"/>
        <end position="56"/>
    </location>
</feature>
<keyword evidence="1" id="KW-0472">Membrane</keyword>
<protein>
    <recommendedName>
        <fullName evidence="4">DUF2306 domain-containing protein</fullName>
    </recommendedName>
</protein>
<feature type="transmembrane region" description="Helical" evidence="1">
    <location>
        <begin position="68"/>
        <end position="86"/>
    </location>
</feature>
<reference evidence="3" key="1">
    <citation type="journal article" date="2019" name="Int. J. Syst. Evol. Microbiol.">
        <title>The Global Catalogue of Microorganisms (GCM) 10K type strain sequencing project: providing services to taxonomists for standard genome sequencing and annotation.</title>
        <authorList>
            <consortium name="The Broad Institute Genomics Platform"/>
            <consortium name="The Broad Institute Genome Sequencing Center for Infectious Disease"/>
            <person name="Wu L."/>
            <person name="Ma J."/>
        </authorList>
    </citation>
    <scope>NUCLEOTIDE SEQUENCE [LARGE SCALE GENOMIC DNA]</scope>
    <source>
        <strain evidence="3">CGMCC 1.15928</strain>
    </source>
</reference>
<dbReference type="EMBL" id="BMKF01000001">
    <property type="protein sequence ID" value="GGB63081.1"/>
    <property type="molecule type" value="Genomic_DNA"/>
</dbReference>
<keyword evidence="1" id="KW-0812">Transmembrane</keyword>
<dbReference type="RefSeq" id="WP_143434505.1">
    <property type="nucleotide sequence ID" value="NZ_BMKF01000001.1"/>
</dbReference>
<feature type="transmembrane region" description="Helical" evidence="1">
    <location>
        <begin position="137"/>
        <end position="155"/>
    </location>
</feature>
<feature type="transmembrane region" description="Helical" evidence="1">
    <location>
        <begin position="7"/>
        <end position="26"/>
    </location>
</feature>
<sequence>MLPFPRAHYYVGAFLIATFAAFWPSYFAVLKESSFANHLHGITATLWIVLIMAQNWTIHNRKRSAHKWLGLSSLALIPFFTVGGLLTTQNMVTGDGIFTQMFGIRLSPADLVATFLVCLFFALALRNRRNVHRHSRYMLATITLLIGPVVGRIVNNYVPGFVIMGPQDLPKFAEGVTIAVGFAVILLAIMVWRDYRNGRPTLPFTLALIGTLVMYSGFFVWGDSDAWRAVTQAYAAVPASVLWLVGMAMGIVAGAWGWQAGKRPKKRAAPAATIPLGNPTA</sequence>
<proteinExistence type="predicted"/>
<feature type="transmembrane region" description="Helical" evidence="1">
    <location>
        <begin position="204"/>
        <end position="221"/>
    </location>
</feature>
<comment type="caution">
    <text evidence="2">The sequence shown here is derived from an EMBL/GenBank/DDBJ whole genome shotgun (WGS) entry which is preliminary data.</text>
</comment>
<dbReference type="Proteomes" id="UP000628854">
    <property type="component" value="Unassembled WGS sequence"/>
</dbReference>
<accession>A0ABQ1J936</accession>
<gene>
    <name evidence="2" type="ORF">GCM10011503_09720</name>
</gene>
<feature type="transmembrane region" description="Helical" evidence="1">
    <location>
        <begin position="175"/>
        <end position="192"/>
    </location>
</feature>
<keyword evidence="3" id="KW-1185">Reference proteome</keyword>
<evidence type="ECO:0000313" key="2">
    <source>
        <dbReference type="EMBL" id="GGB63081.1"/>
    </source>
</evidence>
<feature type="transmembrane region" description="Helical" evidence="1">
    <location>
        <begin position="233"/>
        <end position="258"/>
    </location>
</feature>
<evidence type="ECO:0008006" key="4">
    <source>
        <dbReference type="Google" id="ProtNLM"/>
    </source>
</evidence>
<organism evidence="2 3">
    <name type="scientific">Henriciella pelagia</name>
    <dbReference type="NCBI Taxonomy" id="1977912"/>
    <lineage>
        <taxon>Bacteria</taxon>
        <taxon>Pseudomonadati</taxon>
        <taxon>Pseudomonadota</taxon>
        <taxon>Alphaproteobacteria</taxon>
        <taxon>Hyphomonadales</taxon>
        <taxon>Hyphomonadaceae</taxon>
        <taxon>Henriciella</taxon>
    </lineage>
</organism>
<keyword evidence="1" id="KW-1133">Transmembrane helix</keyword>
<feature type="transmembrane region" description="Helical" evidence="1">
    <location>
        <begin position="106"/>
        <end position="125"/>
    </location>
</feature>
<name>A0ABQ1J936_9PROT</name>